<comment type="caution">
    <text evidence="3">The sequence shown here is derived from an EMBL/GenBank/DDBJ whole genome shotgun (WGS) entry which is preliminary data.</text>
</comment>
<sequence>MEVVYPGHVKLTDKEKTNICYLSFPDSNSGCMGDTQFHFRIRRCPGRRSVVQAHTDYNKDCPAALQSVVLLSKLPFVTLYNYIVSVIAPEYFDNGEPCLEAACHDIDQWPDPCPGETLNLPIMGTVVQVRLPSRSDKVLTSPQIKNPSVPTMPANNILPSVSEVDVYSAFLPVLPHIQMLWELVLIGEPLVVMANSPTICSGTVQALVSTIWPFKYCMDFRPYFTIHDSEFREYTTKTQAPPAVILGVTNPFFAKTLQHWPHVLRIGELAVSSPKTINKLKKVGTIKTLDSKPGYPDKEASGGSECNALKRYLLELTQSFMIPLERYVASLMPLQRNISPHKGPPRLKSFDTEAFLKTIEHSGPQLTSGLKGDWIALYRRFFRSGNFEGWLRFRQEEVNQKLQALHLEVLCQADLLTWIQDKQEVEIVDLILRLREKLAKINENQLPVSNDMLSRLQHHHDMIVCSLPEDLQSVLKSNHGN</sequence>
<dbReference type="PROSITE" id="PS50211">
    <property type="entry name" value="DENN"/>
    <property type="match status" value="1"/>
</dbReference>
<dbReference type="InterPro" id="IPR037516">
    <property type="entry name" value="Tripartite_DENN"/>
</dbReference>
<organism evidence="3 4">
    <name type="scientific">Paralvinella palmiformis</name>
    <dbReference type="NCBI Taxonomy" id="53620"/>
    <lineage>
        <taxon>Eukaryota</taxon>
        <taxon>Metazoa</taxon>
        <taxon>Spiralia</taxon>
        <taxon>Lophotrochozoa</taxon>
        <taxon>Annelida</taxon>
        <taxon>Polychaeta</taxon>
        <taxon>Sedentaria</taxon>
        <taxon>Canalipalpata</taxon>
        <taxon>Terebellida</taxon>
        <taxon>Terebelliformia</taxon>
        <taxon>Alvinellidae</taxon>
        <taxon>Paralvinella</taxon>
    </lineage>
</organism>
<reference evidence="3" key="1">
    <citation type="journal article" date="2023" name="Mol. Biol. Evol.">
        <title>Third-Generation Sequencing Reveals the Adaptive Role of the Epigenome in Three Deep-Sea Polychaetes.</title>
        <authorList>
            <person name="Perez M."/>
            <person name="Aroh O."/>
            <person name="Sun Y."/>
            <person name="Lan Y."/>
            <person name="Juniper S.K."/>
            <person name="Young C.R."/>
            <person name="Angers B."/>
            <person name="Qian P.Y."/>
        </authorList>
    </citation>
    <scope>NUCLEOTIDE SEQUENCE</scope>
    <source>
        <strain evidence="3">P08H-3</strain>
    </source>
</reference>
<evidence type="ECO:0000313" key="4">
    <source>
        <dbReference type="Proteomes" id="UP001208570"/>
    </source>
</evidence>
<evidence type="ECO:0000313" key="3">
    <source>
        <dbReference type="EMBL" id="KAK2167268.1"/>
    </source>
</evidence>
<evidence type="ECO:0000259" key="2">
    <source>
        <dbReference type="PROSITE" id="PS50211"/>
    </source>
</evidence>
<dbReference type="Pfam" id="PF02141">
    <property type="entry name" value="DENN"/>
    <property type="match status" value="1"/>
</dbReference>
<dbReference type="InterPro" id="IPR001194">
    <property type="entry name" value="cDENN_dom"/>
</dbReference>
<dbReference type="PANTHER" id="PTHR13677:SF0">
    <property type="entry name" value="LD41638P"/>
    <property type="match status" value="1"/>
</dbReference>
<dbReference type="InterPro" id="IPR024224">
    <property type="entry name" value="DENND6"/>
</dbReference>
<dbReference type="Proteomes" id="UP001208570">
    <property type="component" value="Unassembled WGS sequence"/>
</dbReference>
<gene>
    <name evidence="3" type="ORF">LSH36_30g02036</name>
</gene>
<proteinExistence type="inferred from homology"/>
<comment type="similarity">
    <text evidence="1">Belongs to the DENND6 family.</text>
</comment>
<accession>A0AAD9K8Z4</accession>
<evidence type="ECO:0000256" key="1">
    <source>
        <dbReference type="ARBA" id="ARBA00007159"/>
    </source>
</evidence>
<dbReference type="PANTHER" id="PTHR13677">
    <property type="entry name" value="LD41638P"/>
    <property type="match status" value="1"/>
</dbReference>
<name>A0AAD9K8Z4_9ANNE</name>
<dbReference type="GO" id="GO:0005085">
    <property type="term" value="F:guanyl-nucleotide exchange factor activity"/>
    <property type="evidence" value="ECO:0007669"/>
    <property type="project" value="InterPro"/>
</dbReference>
<dbReference type="GO" id="GO:0055037">
    <property type="term" value="C:recycling endosome"/>
    <property type="evidence" value="ECO:0007669"/>
    <property type="project" value="TreeGrafter"/>
</dbReference>
<dbReference type="EMBL" id="JAODUP010000030">
    <property type="protein sequence ID" value="KAK2167268.1"/>
    <property type="molecule type" value="Genomic_DNA"/>
</dbReference>
<dbReference type="AlphaFoldDB" id="A0AAD9K8Z4"/>
<keyword evidence="4" id="KW-1185">Reference proteome</keyword>
<feature type="domain" description="UDENN" evidence="2">
    <location>
        <begin position="1"/>
        <end position="404"/>
    </location>
</feature>
<protein>
    <recommendedName>
        <fullName evidence="2">UDENN domain-containing protein</fullName>
    </recommendedName>
</protein>